<dbReference type="InterPro" id="IPR000073">
    <property type="entry name" value="AB_hydrolase_1"/>
</dbReference>
<evidence type="ECO:0000256" key="1">
    <source>
        <dbReference type="SAM" id="MobiDB-lite"/>
    </source>
</evidence>
<keyword evidence="4" id="KW-1185">Reference proteome</keyword>
<gene>
    <name evidence="3" type="ORF">IU470_24500</name>
</gene>
<dbReference type="PANTHER" id="PTHR43798">
    <property type="entry name" value="MONOACYLGLYCEROL LIPASE"/>
    <property type="match status" value="1"/>
</dbReference>
<dbReference type="Proteomes" id="UP000807309">
    <property type="component" value="Unassembled WGS sequence"/>
</dbReference>
<evidence type="ECO:0000313" key="3">
    <source>
        <dbReference type="EMBL" id="MBF6228256.1"/>
    </source>
</evidence>
<dbReference type="PRINTS" id="PR00111">
    <property type="entry name" value="ABHYDROLASE"/>
</dbReference>
<comment type="caution">
    <text evidence="3">The sequence shown here is derived from an EMBL/GenBank/DDBJ whole genome shotgun (WGS) entry which is preliminary data.</text>
</comment>
<evidence type="ECO:0000259" key="2">
    <source>
        <dbReference type="Pfam" id="PF00561"/>
    </source>
</evidence>
<keyword evidence="3" id="KW-0378">Hydrolase</keyword>
<evidence type="ECO:0000313" key="4">
    <source>
        <dbReference type="Proteomes" id="UP000807309"/>
    </source>
</evidence>
<proteinExistence type="predicted"/>
<feature type="region of interest" description="Disordered" evidence="1">
    <location>
        <begin position="1"/>
        <end position="77"/>
    </location>
</feature>
<name>A0ABS0CD40_9NOCA</name>
<dbReference type="Gene3D" id="3.40.50.1820">
    <property type="entry name" value="alpha/beta hydrolase"/>
    <property type="match status" value="1"/>
</dbReference>
<dbReference type="PANTHER" id="PTHR43798:SF33">
    <property type="entry name" value="HYDROLASE, PUTATIVE (AFU_ORTHOLOGUE AFUA_2G14860)-RELATED"/>
    <property type="match status" value="1"/>
</dbReference>
<dbReference type="SUPFAM" id="SSF53474">
    <property type="entry name" value="alpha/beta-Hydrolases"/>
    <property type="match status" value="1"/>
</dbReference>
<dbReference type="InterPro" id="IPR029058">
    <property type="entry name" value="AB_hydrolase_fold"/>
</dbReference>
<dbReference type="GO" id="GO:0016787">
    <property type="term" value="F:hydrolase activity"/>
    <property type="evidence" value="ECO:0007669"/>
    <property type="project" value="UniProtKB-KW"/>
</dbReference>
<organism evidence="3 4">
    <name type="scientific">Nocardia abscessus</name>
    <dbReference type="NCBI Taxonomy" id="120957"/>
    <lineage>
        <taxon>Bacteria</taxon>
        <taxon>Bacillati</taxon>
        <taxon>Actinomycetota</taxon>
        <taxon>Actinomycetes</taxon>
        <taxon>Mycobacteriales</taxon>
        <taxon>Nocardiaceae</taxon>
        <taxon>Nocardia</taxon>
    </lineage>
</organism>
<dbReference type="EMBL" id="JADLRE010000020">
    <property type="protein sequence ID" value="MBF6228256.1"/>
    <property type="molecule type" value="Genomic_DNA"/>
</dbReference>
<sequence>MRQHQHRIGIGSGRDPLRGEVDQQGCLAGSGPTEYLPGPPPGARGTGLGRGVQQRANVGAPVSRPGRHHIPANQSHRAIRSHHAGYCNRHDRHAGTRLRVTGTARDSYAGHNGPVSVLNVHRFGPTTGPVVLALHGVTGHGKRWEDLATRHLPDVRVLAPDLRGHGRSTSLPPWNFETIVDDLVDLVTTEADGPVVVVAHSFGGACALHLAHRHPDLVRKLVLLDPAIALEPEWLNEIALSTLVSADYDSVDHARRDKLDTGWGDVEPRLLDAELLEHLMPTADGRFGWRMSLPAINSYWGQLARHWVLPPADLPTVLVQAMKVHPPFVTPEFRAALTEHMGANLTVLEWNCDHMVAQAYPAETGELVRSVL</sequence>
<dbReference type="InterPro" id="IPR050266">
    <property type="entry name" value="AB_hydrolase_sf"/>
</dbReference>
<feature type="domain" description="AB hydrolase-1" evidence="2">
    <location>
        <begin position="129"/>
        <end position="234"/>
    </location>
</feature>
<protein>
    <submittedName>
        <fullName evidence="3">Alpha/beta hydrolase</fullName>
    </submittedName>
</protein>
<dbReference type="Pfam" id="PF00561">
    <property type="entry name" value="Abhydrolase_1"/>
    <property type="match status" value="1"/>
</dbReference>
<accession>A0ABS0CD40</accession>
<reference evidence="3 4" key="1">
    <citation type="submission" date="2020-10" db="EMBL/GenBank/DDBJ databases">
        <title>Identification of Nocardia species via Next-generation sequencing and recognition of intraspecies genetic diversity.</title>
        <authorList>
            <person name="Li P."/>
            <person name="Li P."/>
            <person name="Lu B."/>
        </authorList>
    </citation>
    <scope>NUCLEOTIDE SEQUENCE [LARGE SCALE GENOMIC DNA]</scope>
    <source>
        <strain evidence="3 4">N-11</strain>
    </source>
</reference>